<accession>A0A495REL0</accession>
<dbReference type="Pfam" id="PF03205">
    <property type="entry name" value="MobB"/>
    <property type="match status" value="1"/>
</dbReference>
<dbReference type="EMBL" id="RBWY01000002">
    <property type="protein sequence ID" value="RKS85849.1"/>
    <property type="molecule type" value="Genomic_DNA"/>
</dbReference>
<dbReference type="AlphaFoldDB" id="A0A495REL0"/>
<evidence type="ECO:0000313" key="2">
    <source>
        <dbReference type="EMBL" id="RKS85849.1"/>
    </source>
</evidence>
<keyword evidence="3" id="KW-1185">Reference proteome</keyword>
<comment type="caution">
    <text evidence="2">The sequence shown here is derived from an EMBL/GenBank/DDBJ whole genome shotgun (WGS) entry which is preliminary data.</text>
</comment>
<dbReference type="Gene3D" id="3.40.50.300">
    <property type="entry name" value="P-loop containing nucleotide triphosphate hydrolases"/>
    <property type="match status" value="1"/>
</dbReference>
<dbReference type="GO" id="GO:0006777">
    <property type="term" value="P:Mo-molybdopterin cofactor biosynthetic process"/>
    <property type="evidence" value="ECO:0007669"/>
    <property type="project" value="InterPro"/>
</dbReference>
<dbReference type="NCBIfam" id="TIGR00176">
    <property type="entry name" value="mobB"/>
    <property type="match status" value="1"/>
</dbReference>
<dbReference type="GO" id="GO:0005525">
    <property type="term" value="F:GTP binding"/>
    <property type="evidence" value="ECO:0007669"/>
    <property type="project" value="InterPro"/>
</dbReference>
<proteinExistence type="predicted"/>
<evidence type="ECO:0000259" key="1">
    <source>
        <dbReference type="Pfam" id="PF03205"/>
    </source>
</evidence>
<feature type="domain" description="Molybdopterin-guanine dinucleotide biosynthesis protein B (MobB)" evidence="1">
    <location>
        <begin position="4"/>
        <end position="133"/>
    </location>
</feature>
<evidence type="ECO:0000313" key="3">
    <source>
        <dbReference type="Proteomes" id="UP000278542"/>
    </source>
</evidence>
<dbReference type="InterPro" id="IPR052539">
    <property type="entry name" value="MGD_biosynthesis_adapter"/>
</dbReference>
<protein>
    <submittedName>
        <fullName evidence="2">Molybdopterin-guanine dinucleotide biosynthesis protein B</fullName>
    </submittedName>
</protein>
<dbReference type="RefSeq" id="WP_121144943.1">
    <property type="nucleotide sequence ID" value="NZ_RBWY01000002.1"/>
</dbReference>
<dbReference type="CDD" id="cd03116">
    <property type="entry name" value="MobB"/>
    <property type="match status" value="1"/>
</dbReference>
<dbReference type="InterPro" id="IPR027417">
    <property type="entry name" value="P-loop_NTPase"/>
</dbReference>
<dbReference type="SUPFAM" id="SSF52540">
    <property type="entry name" value="P-loop containing nucleoside triphosphate hydrolases"/>
    <property type="match status" value="1"/>
</dbReference>
<sequence length="166" mass="18643">MTKIMGICGYSGSGKTTLLKKLILQLKARNVRFAVIKHSHHDMDIDIPGKDSYELRKSGAEQIIVASSHRWALITETPNNPPNLTDLVKQFSDVDLVLVEGFKDAAITKIVCHRQANNKALFYDSHTIAIASDVHLVDEIKWFDIDDVELISNFIQCYLHNNASIP</sequence>
<dbReference type="PANTHER" id="PTHR40072">
    <property type="entry name" value="MOLYBDOPTERIN-GUANINE DINUCLEOTIDE BIOSYNTHESIS ADAPTER PROTEIN-RELATED"/>
    <property type="match status" value="1"/>
</dbReference>
<organism evidence="2 3">
    <name type="scientific">Orbus hercynius</name>
    <dbReference type="NCBI Taxonomy" id="593135"/>
    <lineage>
        <taxon>Bacteria</taxon>
        <taxon>Pseudomonadati</taxon>
        <taxon>Pseudomonadota</taxon>
        <taxon>Gammaproteobacteria</taxon>
        <taxon>Orbales</taxon>
        <taxon>Orbaceae</taxon>
        <taxon>Orbus</taxon>
    </lineage>
</organism>
<name>A0A495REL0_9GAMM</name>
<dbReference type="OrthoDB" id="9804758at2"/>
<dbReference type="PANTHER" id="PTHR40072:SF1">
    <property type="entry name" value="MOLYBDOPTERIN-GUANINE DINUCLEOTIDE BIOSYNTHESIS ADAPTER PROTEIN"/>
    <property type="match status" value="1"/>
</dbReference>
<gene>
    <name evidence="2" type="ORF">DES39_1265</name>
</gene>
<dbReference type="InterPro" id="IPR004435">
    <property type="entry name" value="MobB_dom"/>
</dbReference>
<reference evidence="2 3" key="1">
    <citation type="submission" date="2018-10" db="EMBL/GenBank/DDBJ databases">
        <title>Genomic Encyclopedia of Type Strains, Phase IV (KMG-IV): sequencing the most valuable type-strain genomes for metagenomic binning, comparative biology and taxonomic classification.</title>
        <authorList>
            <person name="Goeker M."/>
        </authorList>
    </citation>
    <scope>NUCLEOTIDE SEQUENCE [LARGE SCALE GENOMIC DNA]</scope>
    <source>
        <strain evidence="2 3">DSM 22228</strain>
    </source>
</reference>
<dbReference type="Proteomes" id="UP000278542">
    <property type="component" value="Unassembled WGS sequence"/>
</dbReference>